<comment type="caution">
    <text evidence="1">The sequence shown here is derived from an EMBL/GenBank/DDBJ whole genome shotgun (WGS) entry which is preliminary data.</text>
</comment>
<proteinExistence type="predicted"/>
<sequence>MLLQGVFDVLQSQSLNTTSLHLGTFGDTQLLDFLPLPVNAMAQQHQLISDKALQLALAAIEKDDYQPGVHAIARAFKQRIHGV</sequence>
<name>A0A3M5TXY9_PSESX</name>
<evidence type="ECO:0000313" key="2">
    <source>
        <dbReference type="Proteomes" id="UP000280395"/>
    </source>
</evidence>
<accession>A0A3M5TXY9</accession>
<dbReference type="Proteomes" id="UP000280395">
    <property type="component" value="Unassembled WGS sequence"/>
</dbReference>
<reference evidence="1 2" key="1">
    <citation type="submission" date="2018-08" db="EMBL/GenBank/DDBJ databases">
        <title>Recombination of ecologically and evolutionarily significant loci maintains genetic cohesion in the Pseudomonas syringae species complex.</title>
        <authorList>
            <person name="Dillon M."/>
            <person name="Thakur S."/>
            <person name="Almeida R.N.D."/>
            <person name="Weir B.S."/>
            <person name="Guttman D.S."/>
        </authorList>
    </citation>
    <scope>NUCLEOTIDE SEQUENCE [LARGE SCALE GENOMIC DNA]</scope>
    <source>
        <strain evidence="1 2">ICMP 14479</strain>
    </source>
</reference>
<dbReference type="Gene3D" id="3.40.50.2300">
    <property type="match status" value="1"/>
</dbReference>
<protein>
    <submittedName>
        <fullName evidence="1">Uncharacterized protein</fullName>
    </submittedName>
</protein>
<organism evidence="1 2">
    <name type="scientific">Pseudomonas syringae pv. avii</name>
    <dbReference type="NCBI Taxonomy" id="663959"/>
    <lineage>
        <taxon>Bacteria</taxon>
        <taxon>Pseudomonadati</taxon>
        <taxon>Pseudomonadota</taxon>
        <taxon>Gammaproteobacteria</taxon>
        <taxon>Pseudomonadales</taxon>
        <taxon>Pseudomonadaceae</taxon>
        <taxon>Pseudomonas</taxon>
        <taxon>Pseudomonas syringae</taxon>
    </lineage>
</organism>
<dbReference type="EMBL" id="RBUA01001672">
    <property type="protein sequence ID" value="RMU38471.1"/>
    <property type="molecule type" value="Genomic_DNA"/>
</dbReference>
<gene>
    <name evidence="1" type="ORF">ALP29_200154</name>
</gene>
<dbReference type="AlphaFoldDB" id="A0A3M5TXY9"/>
<evidence type="ECO:0000313" key="1">
    <source>
        <dbReference type="EMBL" id="RMU38471.1"/>
    </source>
</evidence>